<dbReference type="EMBL" id="JBHFFA010000003">
    <property type="protein sequence ID" value="KAL2633091.1"/>
    <property type="molecule type" value="Genomic_DNA"/>
</dbReference>
<protein>
    <submittedName>
        <fullName evidence="1">Uncharacterized protein</fullName>
    </submittedName>
</protein>
<evidence type="ECO:0000313" key="2">
    <source>
        <dbReference type="Proteomes" id="UP001605036"/>
    </source>
</evidence>
<organism evidence="1 2">
    <name type="scientific">Riccia fluitans</name>
    <dbReference type="NCBI Taxonomy" id="41844"/>
    <lineage>
        <taxon>Eukaryota</taxon>
        <taxon>Viridiplantae</taxon>
        <taxon>Streptophyta</taxon>
        <taxon>Embryophyta</taxon>
        <taxon>Marchantiophyta</taxon>
        <taxon>Marchantiopsida</taxon>
        <taxon>Marchantiidae</taxon>
        <taxon>Marchantiales</taxon>
        <taxon>Ricciaceae</taxon>
        <taxon>Riccia</taxon>
    </lineage>
</organism>
<name>A0ABD1YQP1_9MARC</name>
<proteinExistence type="predicted"/>
<gene>
    <name evidence="1" type="ORF">R1flu_004570</name>
</gene>
<dbReference type="Proteomes" id="UP001605036">
    <property type="component" value="Unassembled WGS sequence"/>
</dbReference>
<reference evidence="1 2" key="1">
    <citation type="submission" date="2024-09" db="EMBL/GenBank/DDBJ databases">
        <title>Chromosome-scale assembly of Riccia fluitans.</title>
        <authorList>
            <person name="Paukszto L."/>
            <person name="Sawicki J."/>
            <person name="Karawczyk K."/>
            <person name="Piernik-Szablinska J."/>
            <person name="Szczecinska M."/>
            <person name="Mazdziarz M."/>
        </authorList>
    </citation>
    <scope>NUCLEOTIDE SEQUENCE [LARGE SCALE GENOMIC DNA]</scope>
    <source>
        <strain evidence="1">Rf_01</strain>
        <tissue evidence="1">Aerial parts of the thallus</tissue>
    </source>
</reference>
<dbReference type="AlphaFoldDB" id="A0ABD1YQP1"/>
<comment type="caution">
    <text evidence="1">The sequence shown here is derived from an EMBL/GenBank/DDBJ whole genome shotgun (WGS) entry which is preliminary data.</text>
</comment>
<accession>A0ABD1YQP1</accession>
<keyword evidence="2" id="KW-1185">Reference proteome</keyword>
<sequence length="139" mass="15837">MSSLVTSSFLFFSSSVHSGGTNTIATTARGLLSLHVHYEDARARAHHMEFERETTELEKRYRAMLLRSKEWEEALQVQISGLEKENDMQAKLLKALDLRSLTLRKHRLEESLPIPEASSRSPEGGKDLKGKDLKIFILR</sequence>
<evidence type="ECO:0000313" key="1">
    <source>
        <dbReference type="EMBL" id="KAL2633091.1"/>
    </source>
</evidence>